<dbReference type="PANTHER" id="PTHR11236">
    <property type="entry name" value="AMINOBENZOATE/ANTHRANILATE SYNTHASE"/>
    <property type="match status" value="1"/>
</dbReference>
<comment type="caution">
    <text evidence="7">The sequence shown here is derived from an EMBL/GenBank/DDBJ whole genome shotgun (WGS) entry which is preliminary data.</text>
</comment>
<feature type="domain" description="Chorismate-utilising enzyme C-terminal" evidence="6">
    <location>
        <begin position="116"/>
        <end position="375"/>
    </location>
</feature>
<organism evidence="7 8">
    <name type="scientific">Rugosimonospora acidiphila</name>
    <dbReference type="NCBI Taxonomy" id="556531"/>
    <lineage>
        <taxon>Bacteria</taxon>
        <taxon>Bacillati</taxon>
        <taxon>Actinomycetota</taxon>
        <taxon>Actinomycetes</taxon>
        <taxon>Micromonosporales</taxon>
        <taxon>Micromonosporaceae</taxon>
        <taxon>Rugosimonospora</taxon>
    </lineage>
</organism>
<dbReference type="Gene3D" id="3.40.50.880">
    <property type="match status" value="1"/>
</dbReference>
<evidence type="ECO:0000256" key="2">
    <source>
        <dbReference type="ARBA" id="ARBA00022962"/>
    </source>
</evidence>
<gene>
    <name evidence="7" type="ORF">GCM10023322_73950</name>
</gene>
<dbReference type="PRINTS" id="PR00096">
    <property type="entry name" value="GATASE"/>
</dbReference>
<dbReference type="PROSITE" id="PS51273">
    <property type="entry name" value="GATASE_TYPE_1"/>
    <property type="match status" value="1"/>
</dbReference>
<evidence type="ECO:0000313" key="8">
    <source>
        <dbReference type="Proteomes" id="UP001501570"/>
    </source>
</evidence>
<dbReference type="EC" id="4.1.3.27" evidence="1"/>
<dbReference type="Pfam" id="PF00425">
    <property type="entry name" value="Chorismate_bind"/>
    <property type="match status" value="1"/>
</dbReference>
<reference evidence="8" key="1">
    <citation type="journal article" date="2019" name="Int. J. Syst. Evol. Microbiol.">
        <title>The Global Catalogue of Microorganisms (GCM) 10K type strain sequencing project: providing services to taxonomists for standard genome sequencing and annotation.</title>
        <authorList>
            <consortium name="The Broad Institute Genomics Platform"/>
            <consortium name="The Broad Institute Genome Sequencing Center for Infectious Disease"/>
            <person name="Wu L."/>
            <person name="Ma J."/>
        </authorList>
    </citation>
    <scope>NUCLEOTIDE SEQUENCE [LARGE SCALE GENOMIC DNA]</scope>
    <source>
        <strain evidence="8">JCM 18304</strain>
    </source>
</reference>
<dbReference type="InterPro" id="IPR017926">
    <property type="entry name" value="GATASE"/>
</dbReference>
<dbReference type="RefSeq" id="WP_345637803.1">
    <property type="nucleotide sequence ID" value="NZ_BAABJQ010000036.1"/>
</dbReference>
<keyword evidence="3" id="KW-0456">Lyase</keyword>
<evidence type="ECO:0000313" key="7">
    <source>
        <dbReference type="EMBL" id="GAA5199109.1"/>
    </source>
</evidence>
<dbReference type="Pfam" id="PF00117">
    <property type="entry name" value="GATase"/>
    <property type="match status" value="1"/>
</dbReference>
<dbReference type="PRINTS" id="PR00097">
    <property type="entry name" value="ANTSNTHASEII"/>
</dbReference>
<comment type="catalytic activity">
    <reaction evidence="4">
        <text>chorismate + L-glutamine = anthranilate + pyruvate + L-glutamate + H(+)</text>
        <dbReference type="Rhea" id="RHEA:21732"/>
        <dbReference type="ChEBI" id="CHEBI:15361"/>
        <dbReference type="ChEBI" id="CHEBI:15378"/>
        <dbReference type="ChEBI" id="CHEBI:16567"/>
        <dbReference type="ChEBI" id="CHEBI:29748"/>
        <dbReference type="ChEBI" id="CHEBI:29985"/>
        <dbReference type="ChEBI" id="CHEBI:58359"/>
        <dbReference type="EC" id="4.1.3.27"/>
    </reaction>
</comment>
<dbReference type="InterPro" id="IPR006221">
    <property type="entry name" value="TrpG/PapA_dom"/>
</dbReference>
<protein>
    <recommendedName>
        <fullName evidence="1">anthranilate synthase</fullName>
        <ecNumber evidence="1">4.1.3.27</ecNumber>
    </recommendedName>
</protein>
<dbReference type="InterPro" id="IPR015890">
    <property type="entry name" value="Chorismate_C"/>
</dbReference>
<evidence type="ECO:0000259" key="5">
    <source>
        <dbReference type="Pfam" id="PF00117"/>
    </source>
</evidence>
<keyword evidence="8" id="KW-1185">Reference proteome</keyword>
<dbReference type="CDD" id="cd01743">
    <property type="entry name" value="GATase1_Anthranilate_Synthase"/>
    <property type="match status" value="1"/>
</dbReference>
<dbReference type="PRINTS" id="PR00099">
    <property type="entry name" value="CPSGATASE"/>
</dbReference>
<sequence length="630" mass="68540">MPQQPSTTPLDTLRSGVPFALLRREGRETIEVLTGPVHTVESLADIPVPATAADPEVLALVPYRQVRERGFACTDDGTPLSVLKVTRRDQLGVEEVLRAIGRRPVALTGGAFDIDDESYARIVERVLREEIGRGEGSNFVIHRGFEAGVVGDPVAAALSVFARLLTSEQGAYWTFLVHTGQRTLVGATPERHVSVDDGLIMMNPISGTLRHGGTPPDKARVLAFLDDRKETDELSMVLDEELKMMARVADLGGQVVGPYLKEMTHLTHTEYLLVGRGSRDVREVLRETMFAPTVVGSPIENACRVIARHEQRGRGYYGAVLALIGRDEAGRQTLDAPILIRTADIDDHGRLRVPVGATLVRHSTPEGEVAETHAKAAAVLSALGLNPAPEPGPARPVVRLAADPDVQAALRRRNETLAPFWMRPRDNHEYRDRALAGRRVLIVDAEDTFTGMLTHQLRVLGLSVAMRPHTDIGDTDGYDLVVPGPGPGDPRLASDSKIAALRGLVERLIERGQPMLAVCLGHQVLASVLGLSLHRKDSPYQGMQREVNIFGRSTRVGFYSTFTARHDSDRHDGRYGTVELARDPATGDVHALRGSSFAGVQFHPESVLSQDGIALLRDLVAALLPATVRP</sequence>
<dbReference type="Proteomes" id="UP001501570">
    <property type="component" value="Unassembled WGS sequence"/>
</dbReference>
<evidence type="ECO:0000256" key="4">
    <source>
        <dbReference type="ARBA" id="ARBA00047683"/>
    </source>
</evidence>
<proteinExistence type="predicted"/>
<dbReference type="SUPFAM" id="SSF52317">
    <property type="entry name" value="Class I glutamine amidotransferase-like"/>
    <property type="match status" value="1"/>
</dbReference>
<dbReference type="SUPFAM" id="SSF56322">
    <property type="entry name" value="ADC synthase"/>
    <property type="match status" value="1"/>
</dbReference>
<dbReference type="PANTHER" id="PTHR11236:SF49">
    <property type="entry name" value="ANTHRANILATE SYNTHASE COMPONENT 1"/>
    <property type="match status" value="1"/>
</dbReference>
<dbReference type="InterPro" id="IPR019999">
    <property type="entry name" value="Anth_synth_I-like"/>
</dbReference>
<dbReference type="EMBL" id="BAABJQ010000036">
    <property type="protein sequence ID" value="GAA5199109.1"/>
    <property type="molecule type" value="Genomic_DNA"/>
</dbReference>
<name>A0ABP9SQY2_9ACTN</name>
<accession>A0ABP9SQY2</accession>
<keyword evidence="2" id="KW-0315">Glutamine amidotransferase</keyword>
<feature type="domain" description="Glutamine amidotransferase" evidence="5">
    <location>
        <begin position="441"/>
        <end position="620"/>
    </location>
</feature>
<dbReference type="Gene3D" id="3.60.120.10">
    <property type="entry name" value="Anthranilate synthase"/>
    <property type="match status" value="1"/>
</dbReference>
<evidence type="ECO:0000256" key="3">
    <source>
        <dbReference type="ARBA" id="ARBA00023239"/>
    </source>
</evidence>
<evidence type="ECO:0000256" key="1">
    <source>
        <dbReference type="ARBA" id="ARBA00012266"/>
    </source>
</evidence>
<dbReference type="InterPro" id="IPR029062">
    <property type="entry name" value="Class_I_gatase-like"/>
</dbReference>
<dbReference type="InterPro" id="IPR005801">
    <property type="entry name" value="ADC_synthase"/>
</dbReference>
<evidence type="ECO:0000259" key="6">
    <source>
        <dbReference type="Pfam" id="PF00425"/>
    </source>
</evidence>